<dbReference type="OrthoDB" id="94173at2759"/>
<comment type="domain">
    <text evidence="5">The RxLR-dEER motif acts to carry the protein into the host cell cytoplasm through binding to cell surface phosphatidylinositol-3-phosphate.</text>
</comment>
<protein>
    <recommendedName>
        <fullName evidence="5">RxLR effector protein</fullName>
    </recommendedName>
</protein>
<proteinExistence type="inferred from homology"/>
<comment type="subcellular location">
    <subcellularLocation>
        <location evidence="1 5">Secreted</location>
    </subcellularLocation>
</comment>
<gene>
    <name evidence="6" type="ORF">Pfra01_001485900</name>
</gene>
<dbReference type="InterPro" id="IPR031825">
    <property type="entry name" value="RXLR"/>
</dbReference>
<name>A0A9W6XP61_9STRA</name>
<comment type="similarity">
    <text evidence="2 5">Belongs to the RxLR effector family.</text>
</comment>
<accession>A0A9W6XP61</accession>
<dbReference type="Pfam" id="PF16810">
    <property type="entry name" value="RXLR"/>
    <property type="match status" value="1"/>
</dbReference>
<feature type="signal peptide" evidence="5">
    <location>
        <begin position="1"/>
        <end position="21"/>
    </location>
</feature>
<dbReference type="AlphaFoldDB" id="A0A9W6XP61"/>
<keyword evidence="4 5" id="KW-0732">Signal</keyword>
<keyword evidence="3 5" id="KW-0964">Secreted</keyword>
<evidence type="ECO:0000313" key="7">
    <source>
        <dbReference type="Proteomes" id="UP001165121"/>
    </source>
</evidence>
<keyword evidence="7" id="KW-1185">Reference proteome</keyword>
<evidence type="ECO:0000256" key="4">
    <source>
        <dbReference type="ARBA" id="ARBA00022729"/>
    </source>
</evidence>
<feature type="chain" id="PRO_5045012754" description="RxLR effector protein" evidence="5">
    <location>
        <begin position="22"/>
        <end position="159"/>
    </location>
</feature>
<dbReference type="EMBL" id="BSXT01001579">
    <property type="protein sequence ID" value="GMF43673.1"/>
    <property type="molecule type" value="Genomic_DNA"/>
</dbReference>
<evidence type="ECO:0000313" key="6">
    <source>
        <dbReference type="EMBL" id="GMF43673.1"/>
    </source>
</evidence>
<evidence type="ECO:0000256" key="1">
    <source>
        <dbReference type="ARBA" id="ARBA00004613"/>
    </source>
</evidence>
<evidence type="ECO:0000256" key="2">
    <source>
        <dbReference type="ARBA" id="ARBA00010400"/>
    </source>
</evidence>
<reference evidence="6" key="1">
    <citation type="submission" date="2023-04" db="EMBL/GenBank/DDBJ databases">
        <title>Phytophthora fragariaefolia NBRC 109709.</title>
        <authorList>
            <person name="Ichikawa N."/>
            <person name="Sato H."/>
            <person name="Tonouchi N."/>
        </authorList>
    </citation>
    <scope>NUCLEOTIDE SEQUENCE</scope>
    <source>
        <strain evidence="6">NBRC 109709</strain>
    </source>
</reference>
<dbReference type="Proteomes" id="UP001165121">
    <property type="component" value="Unassembled WGS sequence"/>
</dbReference>
<evidence type="ECO:0000256" key="3">
    <source>
        <dbReference type="ARBA" id="ARBA00022525"/>
    </source>
</evidence>
<sequence>MRRIFAVLLLALALLEAASEAFVPTTDLEQDKKLAITRNTGPKRLLRAVNTDEERGVLGAKTLENLSDLAEKAGMLNLSKNLLHKSWLMKGETPQTKFKEYKWNGLSYGEIMQHPMYPRYKGFDDVWQKAQYKKGTLLTIDKWKKLMKEQEKQKPQTTR</sequence>
<comment type="caution">
    <text evidence="6">The sequence shown here is derived from an EMBL/GenBank/DDBJ whole genome shotgun (WGS) entry which is preliminary data.</text>
</comment>
<comment type="function">
    <text evidence="5">Effector that suppresses plant defense responses during pathogen infection.</text>
</comment>
<organism evidence="6 7">
    <name type="scientific">Phytophthora fragariaefolia</name>
    <dbReference type="NCBI Taxonomy" id="1490495"/>
    <lineage>
        <taxon>Eukaryota</taxon>
        <taxon>Sar</taxon>
        <taxon>Stramenopiles</taxon>
        <taxon>Oomycota</taxon>
        <taxon>Peronosporomycetes</taxon>
        <taxon>Peronosporales</taxon>
        <taxon>Peronosporaceae</taxon>
        <taxon>Phytophthora</taxon>
    </lineage>
</organism>
<evidence type="ECO:0000256" key="5">
    <source>
        <dbReference type="RuleBase" id="RU367124"/>
    </source>
</evidence>